<protein>
    <submittedName>
        <fullName evidence="1">Uncharacterized protein</fullName>
    </submittedName>
</protein>
<evidence type="ECO:0000313" key="1">
    <source>
        <dbReference type="EMBL" id="GEO80900.1"/>
    </source>
</evidence>
<dbReference type="AlphaFoldDB" id="A0A512H683"/>
<dbReference type="OrthoDB" id="7360873at2"/>
<gene>
    <name evidence="1" type="ORF">ROR02_10310</name>
</gene>
<name>A0A512H683_9PROT</name>
<keyword evidence="2" id="KW-1185">Reference proteome</keyword>
<dbReference type="Proteomes" id="UP000321567">
    <property type="component" value="Unassembled WGS sequence"/>
</dbReference>
<comment type="caution">
    <text evidence="1">The sequence shown here is derived from an EMBL/GenBank/DDBJ whole genome shotgun (WGS) entry which is preliminary data.</text>
</comment>
<dbReference type="RefSeq" id="WP_147162948.1">
    <property type="nucleotide sequence ID" value="NZ_BJZO01000020.1"/>
</dbReference>
<reference evidence="1 2" key="1">
    <citation type="submission" date="2019-07" db="EMBL/GenBank/DDBJ databases">
        <title>Whole genome shotgun sequence of Rhodospirillum oryzae NBRC 107573.</title>
        <authorList>
            <person name="Hosoyama A."/>
            <person name="Uohara A."/>
            <person name="Ohji S."/>
            <person name="Ichikawa N."/>
        </authorList>
    </citation>
    <scope>NUCLEOTIDE SEQUENCE [LARGE SCALE GENOMIC DNA]</scope>
    <source>
        <strain evidence="1 2">NBRC 107573</strain>
    </source>
</reference>
<accession>A0A512H683</accession>
<dbReference type="EMBL" id="BJZO01000020">
    <property type="protein sequence ID" value="GEO80900.1"/>
    <property type="molecule type" value="Genomic_DNA"/>
</dbReference>
<organism evidence="1 2">
    <name type="scientific">Pararhodospirillum oryzae</name>
    <dbReference type="NCBI Taxonomy" id="478448"/>
    <lineage>
        <taxon>Bacteria</taxon>
        <taxon>Pseudomonadati</taxon>
        <taxon>Pseudomonadota</taxon>
        <taxon>Alphaproteobacteria</taxon>
        <taxon>Rhodospirillales</taxon>
        <taxon>Rhodospirillaceae</taxon>
        <taxon>Pararhodospirillum</taxon>
    </lineage>
</organism>
<evidence type="ECO:0000313" key="2">
    <source>
        <dbReference type="Proteomes" id="UP000321567"/>
    </source>
</evidence>
<proteinExistence type="predicted"/>
<sequence length="125" mass="13824">MPMEMRRLVFRDAEVKDAIDTLLRAEGQRLEAEAERGGYSRAGLPDPEDVVQSFSVTHDDPLELTAIIVSPGGRTTSRLFPASELMFVLIGYCRLQRIPVARTANKSVRRAAGGGIALDLVLRNW</sequence>